<proteinExistence type="predicted"/>
<dbReference type="EMBL" id="SMOD01000014">
    <property type="protein sequence ID" value="TDG06616.1"/>
    <property type="molecule type" value="Genomic_DNA"/>
</dbReference>
<dbReference type="AlphaFoldDB" id="A0A4R5LDW1"/>
<dbReference type="Gene3D" id="3.30.70.1060">
    <property type="entry name" value="Dimeric alpha+beta barrel"/>
    <property type="match status" value="1"/>
</dbReference>
<evidence type="ECO:0000313" key="2">
    <source>
        <dbReference type="EMBL" id="TDG06616.1"/>
    </source>
</evidence>
<evidence type="ECO:0000313" key="3">
    <source>
        <dbReference type="Proteomes" id="UP000295606"/>
    </source>
</evidence>
<name>A0A4R5LDW1_9BURK</name>
<organism evidence="2 3">
    <name type="scientific">Paraburkholderia guartelaensis</name>
    <dbReference type="NCBI Taxonomy" id="2546446"/>
    <lineage>
        <taxon>Bacteria</taxon>
        <taxon>Pseudomonadati</taxon>
        <taxon>Pseudomonadota</taxon>
        <taxon>Betaproteobacteria</taxon>
        <taxon>Burkholderiales</taxon>
        <taxon>Burkholderiaceae</taxon>
        <taxon>Paraburkholderia</taxon>
    </lineage>
</organism>
<dbReference type="OrthoDB" id="121980at2"/>
<feature type="domain" description="Muconolactone isomerase" evidence="1">
    <location>
        <begin position="1"/>
        <end position="73"/>
    </location>
</feature>
<comment type="caution">
    <text evidence="2">The sequence shown here is derived from an EMBL/GenBank/DDBJ whole genome shotgun (WGS) entry which is preliminary data.</text>
</comment>
<sequence length="96" mass="10706">MQYLVMISRSENASSMSLHRDEVEAEAEFVRRLYASGIVRQVWLRAEGGACMISEADDEDGLRQLLGELPLVKAGYLAQPQISQLRSYSGFGPRSL</sequence>
<protein>
    <recommendedName>
        <fullName evidence="1">Muconolactone isomerase domain-containing protein</fullName>
    </recommendedName>
</protein>
<dbReference type="InterPro" id="IPR026029">
    <property type="entry name" value="MLI_dom"/>
</dbReference>
<dbReference type="RefSeq" id="WP_133184467.1">
    <property type="nucleotide sequence ID" value="NZ_SMOD01000014.1"/>
</dbReference>
<gene>
    <name evidence="2" type="ORF">E1N52_20035</name>
</gene>
<dbReference type="Pfam" id="PF02426">
    <property type="entry name" value="MIase"/>
    <property type="match status" value="1"/>
</dbReference>
<dbReference type="Proteomes" id="UP000295606">
    <property type="component" value="Unassembled WGS sequence"/>
</dbReference>
<reference evidence="2 3" key="1">
    <citation type="submission" date="2019-03" db="EMBL/GenBank/DDBJ databases">
        <title>Paraburkholderia sp. isolated from native Mimosa gymnas in Guartela State Park, Brazil.</title>
        <authorList>
            <person name="Paulitsch F."/>
            <person name="Hungria M."/>
            <person name="Delamuta J.R.M."/>
            <person name="Ribeiro R.A."/>
            <person name="Dall'Agnol R."/>
            <person name="Silva J.S.B."/>
        </authorList>
    </citation>
    <scope>NUCLEOTIDE SEQUENCE [LARGE SCALE GENOMIC DNA]</scope>
    <source>
        <strain evidence="2 3">CNPSo 3008</strain>
    </source>
</reference>
<evidence type="ECO:0000259" key="1">
    <source>
        <dbReference type="Pfam" id="PF02426"/>
    </source>
</evidence>
<accession>A0A4R5LDW1</accession>